<dbReference type="SMART" id="SM00220">
    <property type="entry name" value="S_TKc"/>
    <property type="match status" value="1"/>
</dbReference>
<dbReference type="Gene3D" id="1.10.510.10">
    <property type="entry name" value="Transferase(Phosphotransferase) domain 1"/>
    <property type="match status" value="1"/>
</dbReference>
<dbReference type="InterPro" id="IPR000719">
    <property type="entry name" value="Prot_kinase_dom"/>
</dbReference>
<dbReference type="PROSITE" id="PS50011">
    <property type="entry name" value="PROTEIN_KINASE_DOM"/>
    <property type="match status" value="1"/>
</dbReference>
<dbReference type="GO" id="GO:0004672">
    <property type="term" value="F:protein kinase activity"/>
    <property type="evidence" value="ECO:0007669"/>
    <property type="project" value="InterPro"/>
</dbReference>
<dbReference type="AlphaFoldDB" id="A0A382GRC5"/>
<sequence length="245" mass="28580">MPRKKPPPKVTTFRLQRGELLADKYQVLSRLGAGWEGEVYLVRERGTRIERTAKIFFPRRNPSDRALRFYARKLHKLRNCPVVIQYRTRDAFVHNGTKVSIVLSDFVEGELLSRFLKRQRGGRLSPFQGIHLLHALASGIECIHSMGEYHGDLHTDNVIVTRYGLGFELKLLDMFQWGPPNAENIQHDVYDMIRIFYDAIGGQQYYARQPQEVKDICRGLKQTLIARDFRSAGRLTRHLEKMEWL</sequence>
<reference evidence="2" key="1">
    <citation type="submission" date="2018-05" db="EMBL/GenBank/DDBJ databases">
        <authorList>
            <person name="Lanie J.A."/>
            <person name="Ng W.-L."/>
            <person name="Kazmierczak K.M."/>
            <person name="Andrzejewski T.M."/>
            <person name="Davidsen T.M."/>
            <person name="Wayne K.J."/>
            <person name="Tettelin H."/>
            <person name="Glass J.I."/>
            <person name="Rusch D."/>
            <person name="Podicherti R."/>
            <person name="Tsui H.-C.T."/>
            <person name="Winkler M.E."/>
        </authorList>
    </citation>
    <scope>NUCLEOTIDE SEQUENCE</scope>
</reference>
<dbReference type="EMBL" id="UINC01056994">
    <property type="protein sequence ID" value="SVB77686.1"/>
    <property type="molecule type" value="Genomic_DNA"/>
</dbReference>
<dbReference type="InterPro" id="IPR011009">
    <property type="entry name" value="Kinase-like_dom_sf"/>
</dbReference>
<name>A0A382GRC5_9ZZZZ</name>
<evidence type="ECO:0000313" key="2">
    <source>
        <dbReference type="EMBL" id="SVB77686.1"/>
    </source>
</evidence>
<dbReference type="GO" id="GO:0005524">
    <property type="term" value="F:ATP binding"/>
    <property type="evidence" value="ECO:0007669"/>
    <property type="project" value="InterPro"/>
</dbReference>
<proteinExistence type="predicted"/>
<feature type="domain" description="Protein kinase" evidence="1">
    <location>
        <begin position="25"/>
        <end position="245"/>
    </location>
</feature>
<accession>A0A382GRC5</accession>
<gene>
    <name evidence="2" type="ORF">METZ01_LOCUS230540</name>
</gene>
<dbReference type="Pfam" id="PF00069">
    <property type="entry name" value="Pkinase"/>
    <property type="match status" value="1"/>
</dbReference>
<organism evidence="2">
    <name type="scientific">marine metagenome</name>
    <dbReference type="NCBI Taxonomy" id="408172"/>
    <lineage>
        <taxon>unclassified sequences</taxon>
        <taxon>metagenomes</taxon>
        <taxon>ecological metagenomes</taxon>
    </lineage>
</organism>
<protein>
    <recommendedName>
        <fullName evidence="1">Protein kinase domain-containing protein</fullName>
    </recommendedName>
</protein>
<dbReference type="SUPFAM" id="SSF56112">
    <property type="entry name" value="Protein kinase-like (PK-like)"/>
    <property type="match status" value="1"/>
</dbReference>
<evidence type="ECO:0000259" key="1">
    <source>
        <dbReference type="PROSITE" id="PS50011"/>
    </source>
</evidence>